<protein>
    <recommendedName>
        <fullName evidence="2">BSD domain-containing protein</fullName>
    </recommendedName>
</protein>
<dbReference type="InterPro" id="IPR005607">
    <property type="entry name" value="BSD_dom"/>
</dbReference>
<gene>
    <name evidence="3" type="ORF">JVT61DRAFT_13920</name>
</gene>
<dbReference type="OrthoDB" id="73788at2759"/>
<sequence>MNFLDTYGITGTGTSTPPSSERQPDQSLDEEVSQVIGQLGRFWGGFRKQSVVVLATARRDLGQVVTQAQREIEKLTTAETQPHTSDAEDGEEESDADESTGTPTAGTTRPASTEPGGEASTSSSTTTAQSFFARLQSSIPPNIVSAVQAQLPDSLRNAQHIDLAQLGSTLSSEFERMQGVTRAQAEEYVHKSEALLREVMKEAGDVLREAVKVIPPEASATDGLVVWDGADIWMLPGLAASADGSTTAGAASKGKGKEVDSGPSSGRPSEDARRAVATRAESLLKQLRSNPEIIKLDPAVDTSKEAYLAWADASQASGEGFGTQVWRERVAEALSDPSDGAALQATFATLVPSSIPEEVFWVRYFFRVHQIEAEENRRKALLQATAAE</sequence>
<dbReference type="SUPFAM" id="SSF140383">
    <property type="entry name" value="BSD domain-like"/>
    <property type="match status" value="1"/>
</dbReference>
<dbReference type="Pfam" id="PF03909">
    <property type="entry name" value="BSD"/>
    <property type="match status" value="1"/>
</dbReference>
<feature type="region of interest" description="Disordered" evidence="1">
    <location>
        <begin position="1"/>
        <end position="32"/>
    </location>
</feature>
<dbReference type="PANTHER" id="PTHR16019">
    <property type="entry name" value="SYNAPSE-ASSOCIATED PROTEIN"/>
    <property type="match status" value="1"/>
</dbReference>
<dbReference type="Gene3D" id="1.10.3970.10">
    <property type="entry name" value="BSD domain"/>
    <property type="match status" value="1"/>
</dbReference>
<comment type="caution">
    <text evidence="3">The sequence shown here is derived from an EMBL/GenBank/DDBJ whole genome shotgun (WGS) entry which is preliminary data.</text>
</comment>
<feature type="compositionally biased region" description="Low complexity" evidence="1">
    <location>
        <begin position="244"/>
        <end position="253"/>
    </location>
</feature>
<dbReference type="PROSITE" id="PS50858">
    <property type="entry name" value="BSD"/>
    <property type="match status" value="1"/>
</dbReference>
<organism evidence="3 4">
    <name type="scientific">Boletus reticuloceps</name>
    <dbReference type="NCBI Taxonomy" id="495285"/>
    <lineage>
        <taxon>Eukaryota</taxon>
        <taxon>Fungi</taxon>
        <taxon>Dikarya</taxon>
        <taxon>Basidiomycota</taxon>
        <taxon>Agaricomycotina</taxon>
        <taxon>Agaricomycetes</taxon>
        <taxon>Agaricomycetidae</taxon>
        <taxon>Boletales</taxon>
        <taxon>Boletineae</taxon>
        <taxon>Boletaceae</taxon>
        <taxon>Boletoideae</taxon>
        <taxon>Boletus</taxon>
    </lineage>
</organism>
<feature type="compositionally biased region" description="Acidic residues" evidence="1">
    <location>
        <begin position="87"/>
        <end position="98"/>
    </location>
</feature>
<evidence type="ECO:0000256" key="1">
    <source>
        <dbReference type="SAM" id="MobiDB-lite"/>
    </source>
</evidence>
<feature type="compositionally biased region" description="Low complexity" evidence="1">
    <location>
        <begin position="99"/>
        <end position="113"/>
    </location>
</feature>
<dbReference type="InterPro" id="IPR035925">
    <property type="entry name" value="BSD_dom_sf"/>
</dbReference>
<proteinExistence type="predicted"/>
<dbReference type="EMBL" id="JAGFBS010000007">
    <property type="protein sequence ID" value="KAG6378221.1"/>
    <property type="molecule type" value="Genomic_DNA"/>
</dbReference>
<evidence type="ECO:0000259" key="2">
    <source>
        <dbReference type="PROSITE" id="PS50858"/>
    </source>
</evidence>
<dbReference type="AlphaFoldDB" id="A0A8I2YTQ6"/>
<accession>A0A8I2YTQ6</accession>
<keyword evidence="4" id="KW-1185">Reference proteome</keyword>
<evidence type="ECO:0000313" key="3">
    <source>
        <dbReference type="EMBL" id="KAG6378221.1"/>
    </source>
</evidence>
<dbReference type="PANTHER" id="PTHR16019:SF5">
    <property type="entry name" value="BSD DOMAIN-CONTAINING PROTEIN 1"/>
    <property type="match status" value="1"/>
</dbReference>
<reference evidence="3" key="1">
    <citation type="submission" date="2021-03" db="EMBL/GenBank/DDBJ databases">
        <title>Evolutionary innovations through gain and loss of genes in the ectomycorrhizal Boletales.</title>
        <authorList>
            <person name="Wu G."/>
            <person name="Miyauchi S."/>
            <person name="Morin E."/>
            <person name="Yang Z.-L."/>
            <person name="Xu J."/>
            <person name="Martin F.M."/>
        </authorList>
    </citation>
    <scope>NUCLEOTIDE SEQUENCE</scope>
    <source>
        <strain evidence="3">BR01</strain>
    </source>
</reference>
<feature type="domain" description="BSD" evidence="2">
    <location>
        <begin position="343"/>
        <end position="372"/>
    </location>
</feature>
<dbReference type="GO" id="GO:0005737">
    <property type="term" value="C:cytoplasm"/>
    <property type="evidence" value="ECO:0007669"/>
    <property type="project" value="TreeGrafter"/>
</dbReference>
<dbReference type="InterPro" id="IPR051494">
    <property type="entry name" value="BSD_domain-containing"/>
</dbReference>
<feature type="region of interest" description="Disordered" evidence="1">
    <location>
        <begin position="244"/>
        <end position="275"/>
    </location>
</feature>
<name>A0A8I2YTQ6_9AGAM</name>
<feature type="region of interest" description="Disordered" evidence="1">
    <location>
        <begin position="72"/>
        <end position="128"/>
    </location>
</feature>
<evidence type="ECO:0000313" key="4">
    <source>
        <dbReference type="Proteomes" id="UP000683000"/>
    </source>
</evidence>
<dbReference type="Proteomes" id="UP000683000">
    <property type="component" value="Unassembled WGS sequence"/>
</dbReference>